<name>A0AAE0JWN4_9PEZI</name>
<reference evidence="2" key="2">
    <citation type="submission" date="2023-06" db="EMBL/GenBank/DDBJ databases">
        <authorList>
            <consortium name="Lawrence Berkeley National Laboratory"/>
            <person name="Haridas S."/>
            <person name="Hensen N."/>
            <person name="Bonometti L."/>
            <person name="Westerberg I."/>
            <person name="Brannstrom I.O."/>
            <person name="Guillou S."/>
            <person name="Cros-Aarteil S."/>
            <person name="Calhoun S."/>
            <person name="Kuo A."/>
            <person name="Mondo S."/>
            <person name="Pangilinan J."/>
            <person name="Riley R."/>
            <person name="Labutti K."/>
            <person name="Andreopoulos B."/>
            <person name="Lipzen A."/>
            <person name="Chen C."/>
            <person name="Yanf M."/>
            <person name="Daum C."/>
            <person name="Ng V."/>
            <person name="Clum A."/>
            <person name="Steindorff A."/>
            <person name="Ohm R."/>
            <person name="Martin F."/>
            <person name="Silar P."/>
            <person name="Natvig D."/>
            <person name="Lalanne C."/>
            <person name="Gautier V."/>
            <person name="Ament-Velasquez S.L."/>
            <person name="Kruys A."/>
            <person name="Hutchinson M.I."/>
            <person name="Powell A.J."/>
            <person name="Barry K."/>
            <person name="Miller A.N."/>
            <person name="Grigoriev I.V."/>
            <person name="Debuchy R."/>
            <person name="Gladieux P."/>
            <person name="Thoren M.H."/>
            <person name="Johannesson H."/>
        </authorList>
    </citation>
    <scope>NUCLEOTIDE SEQUENCE</scope>
    <source>
        <strain evidence="2">CBS 958.72</strain>
    </source>
</reference>
<evidence type="ECO:0000313" key="2">
    <source>
        <dbReference type="EMBL" id="KAK3365811.1"/>
    </source>
</evidence>
<organism evidence="2 3">
    <name type="scientific">Lasiosphaeria ovina</name>
    <dbReference type="NCBI Taxonomy" id="92902"/>
    <lineage>
        <taxon>Eukaryota</taxon>
        <taxon>Fungi</taxon>
        <taxon>Dikarya</taxon>
        <taxon>Ascomycota</taxon>
        <taxon>Pezizomycotina</taxon>
        <taxon>Sordariomycetes</taxon>
        <taxon>Sordariomycetidae</taxon>
        <taxon>Sordariales</taxon>
        <taxon>Lasiosphaeriaceae</taxon>
        <taxon>Lasiosphaeria</taxon>
    </lineage>
</organism>
<evidence type="ECO:0000313" key="3">
    <source>
        <dbReference type="Proteomes" id="UP001287356"/>
    </source>
</evidence>
<dbReference type="Proteomes" id="UP001287356">
    <property type="component" value="Unassembled WGS sequence"/>
</dbReference>
<protein>
    <submittedName>
        <fullName evidence="2">Uncharacterized protein</fullName>
    </submittedName>
</protein>
<dbReference type="Gene3D" id="1.20.5.1070">
    <property type="entry name" value="Head and neck region of the ectodomain of NDV fusion glycoprotein"/>
    <property type="match status" value="1"/>
</dbReference>
<feature type="region of interest" description="Disordered" evidence="1">
    <location>
        <begin position="147"/>
        <end position="175"/>
    </location>
</feature>
<reference evidence="2" key="1">
    <citation type="journal article" date="2023" name="Mol. Phylogenet. Evol.">
        <title>Genome-scale phylogeny and comparative genomics of the fungal order Sordariales.</title>
        <authorList>
            <person name="Hensen N."/>
            <person name="Bonometti L."/>
            <person name="Westerberg I."/>
            <person name="Brannstrom I.O."/>
            <person name="Guillou S."/>
            <person name="Cros-Aarteil S."/>
            <person name="Calhoun S."/>
            <person name="Haridas S."/>
            <person name="Kuo A."/>
            <person name="Mondo S."/>
            <person name="Pangilinan J."/>
            <person name="Riley R."/>
            <person name="LaButti K."/>
            <person name="Andreopoulos B."/>
            <person name="Lipzen A."/>
            <person name="Chen C."/>
            <person name="Yan M."/>
            <person name="Daum C."/>
            <person name="Ng V."/>
            <person name="Clum A."/>
            <person name="Steindorff A."/>
            <person name="Ohm R.A."/>
            <person name="Martin F."/>
            <person name="Silar P."/>
            <person name="Natvig D.O."/>
            <person name="Lalanne C."/>
            <person name="Gautier V."/>
            <person name="Ament-Velasquez S.L."/>
            <person name="Kruys A."/>
            <person name="Hutchinson M.I."/>
            <person name="Powell A.J."/>
            <person name="Barry K."/>
            <person name="Miller A.N."/>
            <person name="Grigoriev I.V."/>
            <person name="Debuchy R."/>
            <person name="Gladieux P."/>
            <person name="Hiltunen Thoren M."/>
            <person name="Johannesson H."/>
        </authorList>
    </citation>
    <scope>NUCLEOTIDE SEQUENCE</scope>
    <source>
        <strain evidence="2">CBS 958.72</strain>
    </source>
</reference>
<dbReference type="EMBL" id="JAULSN010000008">
    <property type="protein sequence ID" value="KAK3365811.1"/>
    <property type="molecule type" value="Genomic_DNA"/>
</dbReference>
<evidence type="ECO:0000256" key="1">
    <source>
        <dbReference type="SAM" id="MobiDB-lite"/>
    </source>
</evidence>
<keyword evidence="3" id="KW-1185">Reference proteome</keyword>
<feature type="compositionally biased region" description="Basic and acidic residues" evidence="1">
    <location>
        <begin position="161"/>
        <end position="175"/>
    </location>
</feature>
<sequence length="175" mass="19436">MSRLFLSTTRSHLMRPPIIRTSIQSYSNNSSQNQNASPEMSGVHAVIVDSKIPGVETKLQGLETKLVRIESRLVGIEYKLAGVRTDLAGIGTDLAGVRNELAGIRAKVFGLKPKLEDHKTATQPRSEGILAYSSRFHSSYRLPTRKGLQSVRCRGRRDRKRPTEVVNNDKKIVNG</sequence>
<gene>
    <name evidence="2" type="ORF">B0T24DRAFT_669992</name>
</gene>
<comment type="caution">
    <text evidence="2">The sequence shown here is derived from an EMBL/GenBank/DDBJ whole genome shotgun (WGS) entry which is preliminary data.</text>
</comment>
<accession>A0AAE0JWN4</accession>
<proteinExistence type="predicted"/>
<dbReference type="AlphaFoldDB" id="A0AAE0JWN4"/>